<feature type="compositionally biased region" description="Basic and acidic residues" evidence="1">
    <location>
        <begin position="44"/>
        <end position="55"/>
    </location>
</feature>
<accession>A0A5N5MHN6</accession>
<feature type="compositionally biased region" description="Basic and acidic residues" evidence="1">
    <location>
        <begin position="17"/>
        <end position="34"/>
    </location>
</feature>
<evidence type="ECO:0000313" key="3">
    <source>
        <dbReference type="Proteomes" id="UP000327468"/>
    </source>
</evidence>
<sequence length="102" mass="10888">MVGTNERVGARALTGKGGERERESARESERDGGGGEKSLAALRGLEEPRALDRRRAAGQRSTLPSFHTSSFQPRARCDRSNSPPPVSSSSPPPQQQPPPLLG</sequence>
<name>A0A5N5MHN6_PANHP</name>
<protein>
    <submittedName>
        <fullName evidence="2">Uncharacterized protein</fullName>
    </submittedName>
</protein>
<reference evidence="2 3" key="1">
    <citation type="submission" date="2019-06" db="EMBL/GenBank/DDBJ databases">
        <title>A chromosome-scale genome assembly of the striped catfish, Pangasianodon hypophthalmus.</title>
        <authorList>
            <person name="Wen M."/>
            <person name="Zahm M."/>
            <person name="Roques C."/>
            <person name="Cabau C."/>
            <person name="Klopp C."/>
            <person name="Donnadieu C."/>
            <person name="Jouanno E."/>
            <person name="Avarre J.-C."/>
            <person name="Campet M."/>
            <person name="Ha T.T.T."/>
            <person name="Dugue R."/>
            <person name="Lampietro C."/>
            <person name="Louis A."/>
            <person name="Herpin A."/>
            <person name="Echchiki A."/>
            <person name="Berthelot C."/>
            <person name="Parey E."/>
            <person name="Roest-Crollius H."/>
            <person name="Braasch I."/>
            <person name="Postlethwait J."/>
            <person name="Bobe J."/>
            <person name="Montfort J."/>
            <person name="Bouchez O."/>
            <person name="Begum T."/>
            <person name="Schartl M."/>
            <person name="Guiguen Y."/>
        </authorList>
    </citation>
    <scope>NUCLEOTIDE SEQUENCE [LARGE SCALE GENOMIC DNA]</scope>
    <source>
        <strain evidence="2 3">Indonesia</strain>
        <tissue evidence="2">Blood</tissue>
    </source>
</reference>
<keyword evidence="3" id="KW-1185">Reference proteome</keyword>
<gene>
    <name evidence="2" type="ORF">PHYPO_G00042930</name>
</gene>
<comment type="caution">
    <text evidence="2">The sequence shown here is derived from an EMBL/GenBank/DDBJ whole genome shotgun (WGS) entry which is preliminary data.</text>
</comment>
<dbReference type="AlphaFoldDB" id="A0A5N5MHN6"/>
<dbReference type="Proteomes" id="UP000327468">
    <property type="component" value="Chromosome 13"/>
</dbReference>
<feature type="compositionally biased region" description="Polar residues" evidence="1">
    <location>
        <begin position="59"/>
        <end position="72"/>
    </location>
</feature>
<proteinExistence type="predicted"/>
<dbReference type="EMBL" id="VFJC01000014">
    <property type="protein sequence ID" value="KAB5553806.1"/>
    <property type="molecule type" value="Genomic_DNA"/>
</dbReference>
<evidence type="ECO:0000313" key="2">
    <source>
        <dbReference type="EMBL" id="KAB5553806.1"/>
    </source>
</evidence>
<feature type="compositionally biased region" description="Pro residues" evidence="1">
    <location>
        <begin position="82"/>
        <end position="102"/>
    </location>
</feature>
<organism evidence="2 3">
    <name type="scientific">Pangasianodon hypophthalmus</name>
    <name type="common">Striped catfish</name>
    <name type="synonym">Helicophagus hypophthalmus</name>
    <dbReference type="NCBI Taxonomy" id="310915"/>
    <lineage>
        <taxon>Eukaryota</taxon>
        <taxon>Metazoa</taxon>
        <taxon>Chordata</taxon>
        <taxon>Craniata</taxon>
        <taxon>Vertebrata</taxon>
        <taxon>Euteleostomi</taxon>
        <taxon>Actinopterygii</taxon>
        <taxon>Neopterygii</taxon>
        <taxon>Teleostei</taxon>
        <taxon>Ostariophysi</taxon>
        <taxon>Siluriformes</taxon>
        <taxon>Pangasiidae</taxon>
        <taxon>Pangasianodon</taxon>
    </lineage>
</organism>
<feature type="region of interest" description="Disordered" evidence="1">
    <location>
        <begin position="1"/>
        <end position="102"/>
    </location>
</feature>
<evidence type="ECO:0000256" key="1">
    <source>
        <dbReference type="SAM" id="MobiDB-lite"/>
    </source>
</evidence>